<gene>
    <name evidence="3" type="ORF">K432DRAFT_429315</name>
</gene>
<dbReference type="Proteomes" id="UP000250266">
    <property type="component" value="Unassembled WGS sequence"/>
</dbReference>
<dbReference type="InterPro" id="IPR052099">
    <property type="entry name" value="Regulatory_TF_Diverse"/>
</dbReference>
<dbReference type="PANTHER" id="PTHR47336">
    <property type="entry name" value="TRANSCRIPTION FACTOR HMS1-RELATED"/>
    <property type="match status" value="1"/>
</dbReference>
<feature type="compositionally biased region" description="Polar residues" evidence="1">
    <location>
        <begin position="201"/>
        <end position="215"/>
    </location>
</feature>
<dbReference type="SMART" id="SM00353">
    <property type="entry name" value="HLH"/>
    <property type="match status" value="1"/>
</dbReference>
<dbReference type="Gene3D" id="4.10.280.10">
    <property type="entry name" value="Helix-loop-helix DNA-binding domain"/>
    <property type="match status" value="1"/>
</dbReference>
<keyword evidence="4" id="KW-1185">Reference proteome</keyword>
<dbReference type="EMBL" id="KV745299">
    <property type="protein sequence ID" value="OCK75577.1"/>
    <property type="molecule type" value="Genomic_DNA"/>
</dbReference>
<sequence>MTTDWAHFMPADVIASEMPFCSSLDYHPAGETWDSFSDAYIAQSYNGQPDYSLDDWVVPDFYDRPVPSVEAPASFAPKNHAIFNSTLQSAIPALNPWQMVATSPCGAPLQTFSEGDFTHGLSFSATSSGSSNSSCQSPRDASPTPSLCGDGCQFGIDPRTTSLTSSNSSVDGDSPDDLVEPAPIQAQRKRGRPRIDRSETDPTNYSTVNSSSPKSRVSRRIPHNQVERKYREGLNSGLERLRRIIPTLPQRDSGDLAGFPKPSKATVLASAIDYIKFMEAERERLADENEQLRGMQPVQEADCSTSVKLRNYS</sequence>
<evidence type="ECO:0000256" key="1">
    <source>
        <dbReference type="SAM" id="MobiDB-lite"/>
    </source>
</evidence>
<proteinExistence type="predicted"/>
<dbReference type="GO" id="GO:0046983">
    <property type="term" value="F:protein dimerization activity"/>
    <property type="evidence" value="ECO:0007669"/>
    <property type="project" value="InterPro"/>
</dbReference>
<evidence type="ECO:0000259" key="2">
    <source>
        <dbReference type="PROSITE" id="PS50888"/>
    </source>
</evidence>
<feature type="domain" description="BHLH" evidence="2">
    <location>
        <begin position="218"/>
        <end position="278"/>
    </location>
</feature>
<dbReference type="PROSITE" id="PS50888">
    <property type="entry name" value="BHLH"/>
    <property type="match status" value="1"/>
</dbReference>
<dbReference type="Pfam" id="PF00010">
    <property type="entry name" value="HLH"/>
    <property type="match status" value="1"/>
</dbReference>
<name>A0A8E2E1C4_9PEZI</name>
<dbReference type="CDD" id="cd11395">
    <property type="entry name" value="bHLHzip_SREBP_like"/>
    <property type="match status" value="1"/>
</dbReference>
<dbReference type="InterPro" id="IPR036638">
    <property type="entry name" value="HLH_DNA-bd_sf"/>
</dbReference>
<feature type="compositionally biased region" description="Low complexity" evidence="1">
    <location>
        <begin position="127"/>
        <end position="137"/>
    </location>
</feature>
<accession>A0A8E2E1C4</accession>
<feature type="compositionally biased region" description="Polar residues" evidence="1">
    <location>
        <begin position="159"/>
        <end position="171"/>
    </location>
</feature>
<dbReference type="AlphaFoldDB" id="A0A8E2E1C4"/>
<reference evidence="3 4" key="1">
    <citation type="journal article" date="2016" name="Nat. Commun.">
        <title>Ectomycorrhizal ecology is imprinted in the genome of the dominant symbiotic fungus Cenococcum geophilum.</title>
        <authorList>
            <consortium name="DOE Joint Genome Institute"/>
            <person name="Peter M."/>
            <person name="Kohler A."/>
            <person name="Ohm R.A."/>
            <person name="Kuo A."/>
            <person name="Krutzmann J."/>
            <person name="Morin E."/>
            <person name="Arend M."/>
            <person name="Barry K.W."/>
            <person name="Binder M."/>
            <person name="Choi C."/>
            <person name="Clum A."/>
            <person name="Copeland A."/>
            <person name="Grisel N."/>
            <person name="Haridas S."/>
            <person name="Kipfer T."/>
            <person name="LaButti K."/>
            <person name="Lindquist E."/>
            <person name="Lipzen A."/>
            <person name="Maire R."/>
            <person name="Meier B."/>
            <person name="Mihaltcheva S."/>
            <person name="Molinier V."/>
            <person name="Murat C."/>
            <person name="Poggeler S."/>
            <person name="Quandt C.A."/>
            <person name="Sperisen C."/>
            <person name="Tritt A."/>
            <person name="Tisserant E."/>
            <person name="Crous P.W."/>
            <person name="Henrissat B."/>
            <person name="Nehls U."/>
            <person name="Egli S."/>
            <person name="Spatafora J.W."/>
            <person name="Grigoriev I.V."/>
            <person name="Martin F.M."/>
        </authorList>
    </citation>
    <scope>NUCLEOTIDE SEQUENCE [LARGE SCALE GENOMIC DNA]</scope>
    <source>
        <strain evidence="3 4">CBS 459.81</strain>
    </source>
</reference>
<organism evidence="3 4">
    <name type="scientific">Lepidopterella palustris CBS 459.81</name>
    <dbReference type="NCBI Taxonomy" id="1314670"/>
    <lineage>
        <taxon>Eukaryota</taxon>
        <taxon>Fungi</taxon>
        <taxon>Dikarya</taxon>
        <taxon>Ascomycota</taxon>
        <taxon>Pezizomycotina</taxon>
        <taxon>Dothideomycetes</taxon>
        <taxon>Pleosporomycetidae</taxon>
        <taxon>Mytilinidiales</taxon>
        <taxon>Argynnaceae</taxon>
        <taxon>Lepidopterella</taxon>
    </lineage>
</organism>
<dbReference type="OrthoDB" id="2133190at2759"/>
<dbReference type="PANTHER" id="PTHR47336:SF2">
    <property type="entry name" value="TRANSCRIPTION FACTOR HMS1-RELATED"/>
    <property type="match status" value="1"/>
</dbReference>
<dbReference type="SUPFAM" id="SSF47459">
    <property type="entry name" value="HLH, helix-loop-helix DNA-binding domain"/>
    <property type="match status" value="1"/>
</dbReference>
<protein>
    <recommendedName>
        <fullName evidence="2">BHLH domain-containing protein</fullName>
    </recommendedName>
</protein>
<evidence type="ECO:0000313" key="4">
    <source>
        <dbReference type="Proteomes" id="UP000250266"/>
    </source>
</evidence>
<feature type="compositionally biased region" description="Polar residues" evidence="1">
    <location>
        <begin position="302"/>
        <end position="313"/>
    </location>
</feature>
<feature type="region of interest" description="Disordered" evidence="1">
    <location>
        <begin position="291"/>
        <end position="313"/>
    </location>
</feature>
<evidence type="ECO:0000313" key="3">
    <source>
        <dbReference type="EMBL" id="OCK75577.1"/>
    </source>
</evidence>
<dbReference type="InterPro" id="IPR011598">
    <property type="entry name" value="bHLH_dom"/>
</dbReference>
<feature type="region of interest" description="Disordered" evidence="1">
    <location>
        <begin position="127"/>
        <end position="221"/>
    </location>
</feature>